<evidence type="ECO:0000256" key="4">
    <source>
        <dbReference type="ARBA" id="ARBA00022553"/>
    </source>
</evidence>
<dbReference type="RefSeq" id="XP_024870821.1">
    <property type="nucleotide sequence ID" value="XM_025015053.1"/>
</dbReference>
<dbReference type="Proteomes" id="UP000504618">
    <property type="component" value="Unplaced"/>
</dbReference>
<dbReference type="GO" id="GO:0005739">
    <property type="term" value="C:mitochondrion"/>
    <property type="evidence" value="ECO:0007669"/>
    <property type="project" value="TreeGrafter"/>
</dbReference>
<dbReference type="PANTHER" id="PTHR14938:SF2">
    <property type="entry name" value="HCLS1-ASSOCIATED PROTEIN X-1"/>
    <property type="match status" value="1"/>
</dbReference>
<dbReference type="GO" id="GO:0030833">
    <property type="term" value="P:regulation of actin filament polymerization"/>
    <property type="evidence" value="ECO:0007669"/>
    <property type="project" value="TreeGrafter"/>
</dbReference>
<comment type="similarity">
    <text evidence="2">Belongs to the MLF family.</text>
</comment>
<dbReference type="AlphaFoldDB" id="A0A6J1PNC2"/>
<dbReference type="Pfam" id="PF10248">
    <property type="entry name" value="Mlf1IP"/>
    <property type="match status" value="1"/>
</dbReference>
<accession>A0A6J1PNC2</accession>
<dbReference type="OrthoDB" id="5562606at2759"/>
<evidence type="ECO:0000256" key="1">
    <source>
        <dbReference type="ARBA" id="ARBA00004496"/>
    </source>
</evidence>
<reference evidence="6" key="1">
    <citation type="submission" date="2025-08" db="UniProtKB">
        <authorList>
            <consortium name="RefSeq"/>
        </authorList>
    </citation>
    <scope>IDENTIFICATION</scope>
    <source>
        <tissue evidence="6">Whole body</tissue>
    </source>
</reference>
<dbReference type="InterPro" id="IPR017248">
    <property type="entry name" value="HAX-1"/>
</dbReference>
<dbReference type="GO" id="GO:0016324">
    <property type="term" value="C:apical plasma membrane"/>
    <property type="evidence" value="ECO:0007669"/>
    <property type="project" value="TreeGrafter"/>
</dbReference>
<gene>
    <name evidence="6" type="primary">LOC112453975</name>
</gene>
<keyword evidence="3" id="KW-0963">Cytoplasm</keyword>
<organism evidence="5 6">
    <name type="scientific">Temnothorax curvispinosus</name>
    <dbReference type="NCBI Taxonomy" id="300111"/>
    <lineage>
        <taxon>Eukaryota</taxon>
        <taxon>Metazoa</taxon>
        <taxon>Ecdysozoa</taxon>
        <taxon>Arthropoda</taxon>
        <taxon>Hexapoda</taxon>
        <taxon>Insecta</taxon>
        <taxon>Pterygota</taxon>
        <taxon>Neoptera</taxon>
        <taxon>Endopterygota</taxon>
        <taxon>Hymenoptera</taxon>
        <taxon>Apocrita</taxon>
        <taxon>Aculeata</taxon>
        <taxon>Formicoidea</taxon>
        <taxon>Formicidae</taxon>
        <taxon>Myrmicinae</taxon>
        <taxon>Temnothorax</taxon>
    </lineage>
</organism>
<keyword evidence="5" id="KW-1185">Reference proteome</keyword>
<dbReference type="GO" id="GO:0015629">
    <property type="term" value="C:actin cytoskeleton"/>
    <property type="evidence" value="ECO:0007669"/>
    <property type="project" value="TreeGrafter"/>
</dbReference>
<dbReference type="GeneID" id="112453975"/>
<dbReference type="PANTHER" id="PTHR14938">
    <property type="entry name" value="HCLS1-ASSOCIATED PROTEIN X-1"/>
    <property type="match status" value="1"/>
</dbReference>
<protein>
    <submittedName>
        <fullName evidence="6">HCLS1-associated protein X-1-like</fullName>
    </submittedName>
</protein>
<evidence type="ECO:0000256" key="3">
    <source>
        <dbReference type="ARBA" id="ARBA00022490"/>
    </source>
</evidence>
<dbReference type="GO" id="GO:0016529">
    <property type="term" value="C:sarcoplasmic reticulum"/>
    <property type="evidence" value="ECO:0007669"/>
    <property type="project" value="TreeGrafter"/>
</dbReference>
<dbReference type="GO" id="GO:0043066">
    <property type="term" value="P:negative regulation of apoptotic process"/>
    <property type="evidence" value="ECO:0007669"/>
    <property type="project" value="InterPro"/>
</dbReference>
<evidence type="ECO:0000313" key="6">
    <source>
        <dbReference type="RefSeq" id="XP_024870821.1"/>
    </source>
</evidence>
<evidence type="ECO:0000256" key="2">
    <source>
        <dbReference type="ARBA" id="ARBA00008332"/>
    </source>
</evidence>
<evidence type="ECO:0000313" key="5">
    <source>
        <dbReference type="Proteomes" id="UP000504618"/>
    </source>
</evidence>
<comment type="subcellular location">
    <subcellularLocation>
        <location evidence="1">Cytoplasm</location>
    </subcellularLocation>
</comment>
<dbReference type="GO" id="GO:0030136">
    <property type="term" value="C:clathrin-coated vesicle"/>
    <property type="evidence" value="ECO:0007669"/>
    <property type="project" value="TreeGrafter"/>
</dbReference>
<keyword evidence="4" id="KW-0597">Phosphoprotein</keyword>
<sequence length="276" mass="32243">MSFFDFFRNFLGVRRRNEPGTNGFGEHDLHRERFRNPIWQSDEDDDDDDDIDNFRHPEIGLQFNMFSDPLEMTIYFESQIDNMLKNFFNFSNIPFDDKAIAALPFAAPEKDSNLRDKLLKPEPDKFAITDVPFEQKIDTDLDGRVSAEEFSKMWNKGNMETKKSSVPSNFSIGRSVRKEIIRRPDGTVEKKQVIRDTEGNEQTIISKEIGDKTYVVTIKKDKNGIETRSEDLINMDESELKDFTQKWKSAKDNVNSQDSILNRFPWEKFFGPNPKL</sequence>
<name>A0A6J1PNC2_9HYME</name>
<proteinExistence type="inferred from homology"/>
<dbReference type="InterPro" id="IPR019376">
    <property type="entry name" value="Myeloid_leukemia_factor"/>
</dbReference>